<dbReference type="AlphaFoldDB" id="A0AAE1QAN7"/>
<protein>
    <submittedName>
        <fullName evidence="1">Uncharacterized protein</fullName>
    </submittedName>
</protein>
<dbReference type="EMBL" id="JAWZYT010000480">
    <property type="protein sequence ID" value="KAK4323003.1"/>
    <property type="molecule type" value="Genomic_DNA"/>
</dbReference>
<keyword evidence="2" id="KW-1185">Reference proteome</keyword>
<name>A0AAE1QAN7_9EUCA</name>
<evidence type="ECO:0000313" key="2">
    <source>
        <dbReference type="Proteomes" id="UP001292094"/>
    </source>
</evidence>
<organism evidence="1 2">
    <name type="scientific">Petrolisthes manimaculis</name>
    <dbReference type="NCBI Taxonomy" id="1843537"/>
    <lineage>
        <taxon>Eukaryota</taxon>
        <taxon>Metazoa</taxon>
        <taxon>Ecdysozoa</taxon>
        <taxon>Arthropoda</taxon>
        <taxon>Crustacea</taxon>
        <taxon>Multicrustacea</taxon>
        <taxon>Malacostraca</taxon>
        <taxon>Eumalacostraca</taxon>
        <taxon>Eucarida</taxon>
        <taxon>Decapoda</taxon>
        <taxon>Pleocyemata</taxon>
        <taxon>Anomura</taxon>
        <taxon>Galatheoidea</taxon>
        <taxon>Porcellanidae</taxon>
        <taxon>Petrolisthes</taxon>
    </lineage>
</organism>
<dbReference type="Proteomes" id="UP001292094">
    <property type="component" value="Unassembled WGS sequence"/>
</dbReference>
<reference evidence="1" key="1">
    <citation type="submission" date="2023-11" db="EMBL/GenBank/DDBJ databases">
        <title>Genome assemblies of two species of porcelain crab, Petrolisthes cinctipes and Petrolisthes manimaculis (Anomura: Porcellanidae).</title>
        <authorList>
            <person name="Angst P."/>
        </authorList>
    </citation>
    <scope>NUCLEOTIDE SEQUENCE</scope>
    <source>
        <strain evidence="1">PB745_02</strain>
        <tissue evidence="1">Gill</tissue>
    </source>
</reference>
<evidence type="ECO:0000313" key="1">
    <source>
        <dbReference type="EMBL" id="KAK4323003.1"/>
    </source>
</evidence>
<accession>A0AAE1QAN7</accession>
<gene>
    <name evidence="1" type="ORF">Pmani_006280</name>
</gene>
<proteinExistence type="predicted"/>
<comment type="caution">
    <text evidence="1">The sequence shown here is derived from an EMBL/GenBank/DDBJ whole genome shotgun (WGS) entry which is preliminary data.</text>
</comment>
<sequence>MQQLIEATDIHEKETIKTFWSKYNIKNAIDINHAWQEVKESTMNGSWKKLWKECVNDFAGFRGSQGHHETLTSGWVQGGE</sequence>